<accession>A0AAU8HD40</accession>
<dbReference type="GO" id="GO:0003677">
    <property type="term" value="F:DNA binding"/>
    <property type="evidence" value="ECO:0007669"/>
    <property type="project" value="UniProtKB-KW"/>
</dbReference>
<sequence length="119" mass="13611">MVTVAHVRRIARALPRTEEALVRDRIKFRVGRIVYLALSRDETVLGFAFPKEERDALVAAEPAKFLPPDRVDERYHWVQVRLAAIDEPELREIVVEAWRMVVPKRVAAAHLGEASRSTS</sequence>
<evidence type="ECO:0000313" key="1">
    <source>
        <dbReference type="EMBL" id="XBP92409.1"/>
    </source>
</evidence>
<dbReference type="EMBL" id="CP159342">
    <property type="protein sequence ID" value="XCH73106.1"/>
    <property type="molecule type" value="Genomic_DNA"/>
</dbReference>
<organism evidence="2">
    <name type="scientific">Micromonospora sp. CCTCC AA 2012012</name>
    <dbReference type="NCBI Taxonomy" id="3111921"/>
    <lineage>
        <taxon>Bacteria</taxon>
        <taxon>Bacillati</taxon>
        <taxon>Actinomycetota</taxon>
        <taxon>Actinomycetes</taxon>
        <taxon>Micromonosporales</taxon>
        <taxon>Micromonosporaceae</taxon>
        <taxon>Micromonospora</taxon>
    </lineage>
</organism>
<dbReference type="InterPro" id="IPR038056">
    <property type="entry name" value="YjbR-like_sf"/>
</dbReference>
<proteinExistence type="predicted"/>
<dbReference type="Pfam" id="PF04237">
    <property type="entry name" value="YjbR"/>
    <property type="match status" value="1"/>
</dbReference>
<dbReference type="InterPro" id="IPR058532">
    <property type="entry name" value="YjbR/MT2646/Rv2570-like"/>
</dbReference>
<keyword evidence="2" id="KW-0238">DNA-binding</keyword>
<dbReference type="AlphaFoldDB" id="A0AAU8HD40"/>
<name>A0AAU8HD40_9ACTN</name>
<gene>
    <name evidence="2" type="ORF">ABUL08_22750</name>
    <name evidence="1" type="ORF">VK199_22675</name>
</gene>
<reference evidence="1" key="1">
    <citation type="submission" date="2024-01" db="EMBL/GenBank/DDBJ databases">
        <title>The genome sequence of Micromonospora mangrovi CCTCC AA 2012012.</title>
        <authorList>
            <person name="Gao J."/>
        </authorList>
    </citation>
    <scope>NUCLEOTIDE SEQUENCE</scope>
    <source>
        <strain evidence="1">CCTCC AA 2012012</strain>
    </source>
</reference>
<dbReference type="EMBL" id="CP157762">
    <property type="protein sequence ID" value="XBP92409.1"/>
    <property type="molecule type" value="Genomic_DNA"/>
</dbReference>
<evidence type="ECO:0000313" key="2">
    <source>
        <dbReference type="EMBL" id="XCH73106.1"/>
    </source>
</evidence>
<protein>
    <submittedName>
        <fullName evidence="2">MmcQ/YjbR family DNA-binding protein</fullName>
    </submittedName>
</protein>
<dbReference type="Gene3D" id="3.90.1150.30">
    <property type="match status" value="1"/>
</dbReference>
<dbReference type="RefSeq" id="WP_350931997.1">
    <property type="nucleotide sequence ID" value="NZ_CP157762.1"/>
</dbReference>
<dbReference type="SUPFAM" id="SSF142906">
    <property type="entry name" value="YjbR-like"/>
    <property type="match status" value="1"/>
</dbReference>
<reference evidence="2" key="2">
    <citation type="submission" date="2024-06" db="EMBL/GenBank/DDBJ databases">
        <title>Micromonospora mangrovi CCTCC AA 2012012 genome sequences.</title>
        <authorList>
            <person name="Gao J."/>
        </authorList>
    </citation>
    <scope>NUCLEOTIDE SEQUENCE</scope>
    <source>
        <strain evidence="2">CCTCC AA 2012012</strain>
    </source>
</reference>